<feature type="transmembrane region" description="Helical" evidence="5">
    <location>
        <begin position="149"/>
        <end position="169"/>
    </location>
</feature>
<protein>
    <submittedName>
        <fullName evidence="7">Fusaric acid resistance family protein</fullName>
    </submittedName>
</protein>
<dbReference type="Pfam" id="PF13515">
    <property type="entry name" value="FUSC_2"/>
    <property type="match status" value="1"/>
</dbReference>
<gene>
    <name evidence="7" type="ORF">A8806_105206</name>
</gene>
<keyword evidence="3 5" id="KW-1133">Transmembrane helix</keyword>
<accession>A0A2Y9C546</accession>
<reference evidence="7 8" key="1">
    <citation type="submission" date="2018-05" db="EMBL/GenBank/DDBJ databases">
        <title>The Hungate 1000. A catalogue of reference genomes from the rumen microbiome.</title>
        <authorList>
            <person name="Kelly W."/>
        </authorList>
    </citation>
    <scope>NUCLEOTIDE SEQUENCE [LARGE SCALE GENOMIC DNA]</scope>
    <source>
        <strain evidence="7 8">NLAE-zl-C242</strain>
    </source>
</reference>
<sequence length="187" mass="20132">MQPEEVKVSWLDVRIAVAVMLCSLTAAMLNHFGIKFTFGEMKLEVIQKMTACIACLLCCQDNTKISLKAGINRLIITALGGIVGIAVILIDGALGNEWGLSVMVGVGVLLTLFLCKAAKVPYINARIGGVTFVLVSCTLSGNARICYAVFRLISTCYGVLVVMLVTWVFSKAVREKPDKCQGEVLKA</sequence>
<evidence type="ECO:0000259" key="6">
    <source>
        <dbReference type="Pfam" id="PF13515"/>
    </source>
</evidence>
<keyword evidence="8" id="KW-1185">Reference proteome</keyword>
<organism evidence="7 8">
    <name type="scientific">Faecalicatena orotica</name>
    <dbReference type="NCBI Taxonomy" id="1544"/>
    <lineage>
        <taxon>Bacteria</taxon>
        <taxon>Bacillati</taxon>
        <taxon>Bacillota</taxon>
        <taxon>Clostridia</taxon>
        <taxon>Lachnospirales</taxon>
        <taxon>Lachnospiraceae</taxon>
        <taxon>Faecalicatena</taxon>
    </lineage>
</organism>
<dbReference type="OrthoDB" id="2051219at2"/>
<dbReference type="AlphaFoldDB" id="A0A2Y9C546"/>
<name>A0A2Y9C546_9FIRM</name>
<feature type="transmembrane region" description="Helical" evidence="5">
    <location>
        <begin position="74"/>
        <end position="92"/>
    </location>
</feature>
<comment type="caution">
    <text evidence="7">The sequence shown here is derived from an EMBL/GenBank/DDBJ whole genome shotgun (WGS) entry which is preliminary data.</text>
</comment>
<evidence type="ECO:0000256" key="2">
    <source>
        <dbReference type="ARBA" id="ARBA00022692"/>
    </source>
</evidence>
<dbReference type="GO" id="GO:0016020">
    <property type="term" value="C:membrane"/>
    <property type="evidence" value="ECO:0007669"/>
    <property type="project" value="UniProtKB-SubCell"/>
</dbReference>
<feature type="domain" description="Integral membrane bound transporter" evidence="6">
    <location>
        <begin position="49"/>
        <end position="165"/>
    </location>
</feature>
<keyword evidence="2 5" id="KW-0812">Transmembrane</keyword>
<keyword evidence="4 5" id="KW-0472">Membrane</keyword>
<comment type="subcellular location">
    <subcellularLocation>
        <location evidence="1">Membrane</location>
        <topology evidence="1">Multi-pass membrane protein</topology>
    </subcellularLocation>
</comment>
<evidence type="ECO:0000256" key="1">
    <source>
        <dbReference type="ARBA" id="ARBA00004141"/>
    </source>
</evidence>
<evidence type="ECO:0000256" key="3">
    <source>
        <dbReference type="ARBA" id="ARBA00022989"/>
    </source>
</evidence>
<dbReference type="InterPro" id="IPR049453">
    <property type="entry name" value="Memb_transporter_dom"/>
</dbReference>
<feature type="transmembrane region" description="Helical" evidence="5">
    <location>
        <begin position="15"/>
        <end position="34"/>
    </location>
</feature>
<dbReference type="Proteomes" id="UP000245845">
    <property type="component" value="Unassembled WGS sequence"/>
</dbReference>
<proteinExistence type="predicted"/>
<evidence type="ECO:0000313" key="8">
    <source>
        <dbReference type="Proteomes" id="UP000245845"/>
    </source>
</evidence>
<dbReference type="RefSeq" id="WP_109731032.1">
    <property type="nucleotide sequence ID" value="NZ_BAAACK010000018.1"/>
</dbReference>
<feature type="transmembrane region" description="Helical" evidence="5">
    <location>
        <begin position="127"/>
        <end position="143"/>
    </location>
</feature>
<evidence type="ECO:0000313" key="7">
    <source>
        <dbReference type="EMBL" id="PWJ29903.1"/>
    </source>
</evidence>
<feature type="transmembrane region" description="Helical" evidence="5">
    <location>
        <begin position="98"/>
        <end position="115"/>
    </location>
</feature>
<evidence type="ECO:0000256" key="4">
    <source>
        <dbReference type="ARBA" id="ARBA00023136"/>
    </source>
</evidence>
<evidence type="ECO:0000256" key="5">
    <source>
        <dbReference type="SAM" id="Phobius"/>
    </source>
</evidence>
<dbReference type="EMBL" id="QGDL01000005">
    <property type="protein sequence ID" value="PWJ29903.1"/>
    <property type="molecule type" value="Genomic_DNA"/>
</dbReference>